<evidence type="ECO:0000313" key="5">
    <source>
        <dbReference type="WBParaSite" id="DME_0000689201-mRNA-1"/>
    </source>
</evidence>
<dbReference type="OrthoDB" id="5775142at2759"/>
<dbReference type="EMBL" id="UYYG01000023">
    <property type="protein sequence ID" value="VDN51533.1"/>
    <property type="molecule type" value="Genomic_DNA"/>
</dbReference>
<dbReference type="Proteomes" id="UP000038040">
    <property type="component" value="Unplaced"/>
</dbReference>
<evidence type="ECO:0000313" key="3">
    <source>
        <dbReference type="Proteomes" id="UP000038040"/>
    </source>
</evidence>
<feature type="domain" description="Abnormal cell migration protein 18-like fibronectin type I" evidence="1">
    <location>
        <begin position="92"/>
        <end position="138"/>
    </location>
</feature>
<proteinExistence type="predicted"/>
<dbReference type="InterPro" id="IPR040282">
    <property type="entry name" value="Mig-18-like"/>
</dbReference>
<dbReference type="Proteomes" id="UP000274756">
    <property type="component" value="Unassembled WGS sequence"/>
</dbReference>
<dbReference type="AlphaFoldDB" id="A0A0N4UH84"/>
<organism evidence="3 5">
    <name type="scientific">Dracunculus medinensis</name>
    <name type="common">Guinea worm</name>
    <dbReference type="NCBI Taxonomy" id="318479"/>
    <lineage>
        <taxon>Eukaryota</taxon>
        <taxon>Metazoa</taxon>
        <taxon>Ecdysozoa</taxon>
        <taxon>Nematoda</taxon>
        <taxon>Chromadorea</taxon>
        <taxon>Rhabditida</taxon>
        <taxon>Spirurina</taxon>
        <taxon>Dracunculoidea</taxon>
        <taxon>Dracunculidae</taxon>
        <taxon>Dracunculus</taxon>
    </lineage>
</organism>
<dbReference type="InterPro" id="IPR055119">
    <property type="entry name" value="Mig18_Fn1"/>
</dbReference>
<reference evidence="5" key="1">
    <citation type="submission" date="2017-02" db="UniProtKB">
        <authorList>
            <consortium name="WormBaseParasite"/>
        </authorList>
    </citation>
    <scope>IDENTIFICATION</scope>
</reference>
<dbReference type="Pfam" id="PF23003">
    <property type="entry name" value="Fn1_2"/>
    <property type="match status" value="1"/>
</dbReference>
<accession>A0A0N4UH84</accession>
<name>A0A0N4UH84_DRAME</name>
<sequence>MSNLNLLHLQIFRSDFLLECRINNDGSWKVEVLGCQAPSGKFIAPGENHTEENVVPLFTLLAIFFITEQNFKKTSFSQMIKISKDYFIQKIKGESWISNTNFNKTCTRNGGRISNCLTDNGTPIFLNSTISEDGTIYRFFLLYCLMAEAINLAIF</sequence>
<dbReference type="WBParaSite" id="DME_0000689201-mRNA-1">
    <property type="protein sequence ID" value="DME_0000689201-mRNA-1"/>
    <property type="gene ID" value="DME_0000689201"/>
</dbReference>
<protein>
    <recommendedName>
        <fullName evidence="1">Abnormal cell migration protein 18-like fibronectin type I domain-containing protein</fullName>
    </recommendedName>
</protein>
<evidence type="ECO:0000259" key="1">
    <source>
        <dbReference type="Pfam" id="PF23003"/>
    </source>
</evidence>
<dbReference type="PANTHER" id="PTHR35572">
    <property type="entry name" value="PROTEIN CBG04538-RELATED"/>
    <property type="match status" value="1"/>
</dbReference>
<keyword evidence="4" id="KW-1185">Reference proteome</keyword>
<evidence type="ECO:0000313" key="2">
    <source>
        <dbReference type="EMBL" id="VDN51533.1"/>
    </source>
</evidence>
<gene>
    <name evidence="2" type="ORF">DME_LOCUS1506</name>
</gene>
<reference evidence="2 4" key="2">
    <citation type="submission" date="2018-11" db="EMBL/GenBank/DDBJ databases">
        <authorList>
            <consortium name="Pathogen Informatics"/>
        </authorList>
    </citation>
    <scope>NUCLEOTIDE SEQUENCE [LARGE SCALE GENOMIC DNA]</scope>
</reference>
<evidence type="ECO:0000313" key="4">
    <source>
        <dbReference type="Proteomes" id="UP000274756"/>
    </source>
</evidence>